<geneLocation type="mitochondrion" evidence="3"/>
<dbReference type="Pfam" id="PF00499">
    <property type="entry name" value="Oxidored_q3"/>
    <property type="match status" value="1"/>
</dbReference>
<keyword evidence="2" id="KW-0679">Respiratory chain</keyword>
<feature type="transmembrane region" description="Helical" evidence="2">
    <location>
        <begin position="29"/>
        <end position="50"/>
    </location>
</feature>
<gene>
    <name evidence="3" type="primary">nad6</name>
</gene>
<keyword evidence="2" id="KW-0520">NAD</keyword>
<dbReference type="GO" id="GO:0031966">
    <property type="term" value="C:mitochondrial membrane"/>
    <property type="evidence" value="ECO:0007669"/>
    <property type="project" value="UniProtKB-SubCell"/>
</dbReference>
<keyword evidence="2" id="KW-0249">Electron transport</keyword>
<feature type="transmembrane region" description="Helical" evidence="2">
    <location>
        <begin position="6"/>
        <end position="22"/>
    </location>
</feature>
<reference evidence="3" key="1">
    <citation type="submission" date="2015-09" db="EMBL/GenBank/DDBJ databases">
        <title>Phylogenetic analysis of higher-level relationships within Hydroidolina (Cnidaria: Hydrozoa) using mitochondrial genome data and insight into their mitochondrial transcription.</title>
        <authorList>
            <person name="Kayal E."/>
            <person name="Bentlage B."/>
            <person name="Cartwright P."/>
            <person name="Yanagihara A."/>
            <person name="Lindsay D.J."/>
            <person name="Hopcroft R."/>
            <person name="Collins A.G."/>
        </authorList>
    </citation>
    <scope>NUCLEOTIDE SEQUENCE</scope>
</reference>
<feature type="transmembrane region" description="Helical" evidence="2">
    <location>
        <begin position="140"/>
        <end position="161"/>
    </location>
</feature>
<dbReference type="GO" id="GO:0008137">
    <property type="term" value="F:NADH dehydrogenase (ubiquinone) activity"/>
    <property type="evidence" value="ECO:0007669"/>
    <property type="project" value="UniProtKB-UniRule"/>
</dbReference>
<dbReference type="InterPro" id="IPR042106">
    <property type="entry name" value="Nuo/plastoQ_OxRdtase_6_NuoJ"/>
</dbReference>
<comment type="similarity">
    <text evidence="2">Belongs to the complex I subunit 6 family.</text>
</comment>
<evidence type="ECO:0000313" key="3">
    <source>
        <dbReference type="EMBL" id="ALO20822.1"/>
    </source>
</evidence>
<comment type="subcellular location">
    <subcellularLocation>
        <location evidence="2">Mitochondrion membrane</location>
        <topology evidence="2">Multi-pass membrane protein</topology>
    </subcellularLocation>
</comment>
<comment type="function">
    <text evidence="2">Core subunit of the mitochondrial membrane respiratory chain NADH dehydrogenase (Complex I) which catalyzes electron transfer from NADH through the respiratory chain, using ubiquinone as an electron acceptor. Essential for the catalytic activity and assembly of complex I.</text>
</comment>
<evidence type="ECO:0000256" key="1">
    <source>
        <dbReference type="ARBA" id="ARBA00021095"/>
    </source>
</evidence>
<dbReference type="PANTHER" id="PTHR33269">
    <property type="entry name" value="NADH-UBIQUINONE OXIDOREDUCTASE CHAIN 6"/>
    <property type="match status" value="1"/>
</dbReference>
<keyword evidence="2" id="KW-0813">Transport</keyword>
<evidence type="ECO:0000256" key="2">
    <source>
        <dbReference type="RuleBase" id="RU004430"/>
    </source>
</evidence>
<accession>A0A0S2IBA5</accession>
<dbReference type="AlphaFoldDB" id="A0A0S2IBA5"/>
<feature type="transmembrane region" description="Helical" evidence="2">
    <location>
        <begin position="88"/>
        <end position="105"/>
    </location>
</feature>
<sequence length="183" mass="21041">MNQLFIIFSLLILLATIMVIISTNPIQSVFWLVIVFLCTGSLLITLNINYVSLLMIIIYVGAIAILFLFVIMMLDILEVKKISSVENILPITFIFIVILLSQSWIKINRSLLYNNIENWSFESFNHILIISKWLYNDQSIIIIIISLLLLIAMIGAIVLTLELGLLTKRQNLINQQQRNNSWT</sequence>
<keyword evidence="2 3" id="KW-0496">Mitochondrion</keyword>
<organism evidence="3">
    <name type="scientific">Eudendrium capillare</name>
    <dbReference type="NCBI Taxonomy" id="308571"/>
    <lineage>
        <taxon>Eukaryota</taxon>
        <taxon>Metazoa</taxon>
        <taxon>Cnidaria</taxon>
        <taxon>Hydrozoa</taxon>
        <taxon>Hydroidolina</taxon>
        <taxon>Anthoathecata</taxon>
        <taxon>Filifera</taxon>
        <taxon>Eudendriidae</taxon>
        <taxon>Eudendrium</taxon>
    </lineage>
</organism>
<dbReference type="EMBL" id="KT809336">
    <property type="protein sequence ID" value="ALO20822.1"/>
    <property type="molecule type" value="Genomic_DNA"/>
</dbReference>
<dbReference type="InterPro" id="IPR001457">
    <property type="entry name" value="NADH_UbQ/plastoQ_OxRdtase_su6"/>
</dbReference>
<dbReference type="EC" id="7.1.1.2" evidence="2"/>
<keyword evidence="2" id="KW-1278">Translocase</keyword>
<keyword evidence="2" id="KW-0472">Membrane</keyword>
<name>A0A0S2IBA5_9CNID</name>
<keyword evidence="2" id="KW-0830">Ubiquinone</keyword>
<feature type="transmembrane region" description="Helical" evidence="2">
    <location>
        <begin position="56"/>
        <end position="76"/>
    </location>
</feature>
<proteinExistence type="inferred from homology"/>
<keyword evidence="2" id="KW-1133">Transmembrane helix</keyword>
<dbReference type="PANTHER" id="PTHR33269:SF17">
    <property type="entry name" value="NADH-UBIQUINONE OXIDOREDUCTASE CHAIN 6"/>
    <property type="match status" value="1"/>
</dbReference>
<protein>
    <recommendedName>
        <fullName evidence="1 2">NADH-ubiquinone oxidoreductase chain 6</fullName>
        <ecNumber evidence="2">7.1.1.2</ecNumber>
    </recommendedName>
</protein>
<comment type="catalytic activity">
    <reaction evidence="2">
        <text>a ubiquinone + NADH + 5 H(+)(in) = a ubiquinol + NAD(+) + 4 H(+)(out)</text>
        <dbReference type="Rhea" id="RHEA:29091"/>
        <dbReference type="Rhea" id="RHEA-COMP:9565"/>
        <dbReference type="Rhea" id="RHEA-COMP:9566"/>
        <dbReference type="ChEBI" id="CHEBI:15378"/>
        <dbReference type="ChEBI" id="CHEBI:16389"/>
        <dbReference type="ChEBI" id="CHEBI:17976"/>
        <dbReference type="ChEBI" id="CHEBI:57540"/>
        <dbReference type="ChEBI" id="CHEBI:57945"/>
        <dbReference type="EC" id="7.1.1.2"/>
    </reaction>
</comment>
<dbReference type="Gene3D" id="1.20.120.1200">
    <property type="entry name" value="NADH-ubiquinone/plastoquinone oxidoreductase chain 6, subunit NuoJ"/>
    <property type="match status" value="1"/>
</dbReference>
<keyword evidence="2" id="KW-0812">Transmembrane</keyword>